<keyword evidence="4" id="KW-1185">Reference proteome</keyword>
<evidence type="ECO:0000256" key="1">
    <source>
        <dbReference type="SAM" id="MobiDB-lite"/>
    </source>
</evidence>
<evidence type="ECO:0000313" key="4">
    <source>
        <dbReference type="Proteomes" id="UP001589627"/>
    </source>
</evidence>
<organism evidence="3 4">
    <name type="scientific">Actinoallomurus acaciae</name>
    <dbReference type="NCBI Taxonomy" id="502577"/>
    <lineage>
        <taxon>Bacteria</taxon>
        <taxon>Bacillati</taxon>
        <taxon>Actinomycetota</taxon>
        <taxon>Actinomycetes</taxon>
        <taxon>Streptosporangiales</taxon>
        <taxon>Thermomonosporaceae</taxon>
        <taxon>Actinoallomurus</taxon>
    </lineage>
</organism>
<evidence type="ECO:0000259" key="2">
    <source>
        <dbReference type="Pfam" id="PF18626"/>
    </source>
</evidence>
<proteinExistence type="predicted"/>
<name>A0ABV5YKU6_9ACTN</name>
<feature type="domain" description="Protein glutaminase" evidence="2">
    <location>
        <begin position="229"/>
        <end position="351"/>
    </location>
</feature>
<gene>
    <name evidence="3" type="ORF">ACFFNX_26210</name>
</gene>
<dbReference type="Proteomes" id="UP001589627">
    <property type="component" value="Unassembled WGS sequence"/>
</dbReference>
<feature type="region of interest" description="Disordered" evidence="1">
    <location>
        <begin position="1"/>
        <end position="22"/>
    </location>
</feature>
<feature type="compositionally biased region" description="Basic and acidic residues" evidence="1">
    <location>
        <begin position="1"/>
        <end position="11"/>
    </location>
</feature>
<dbReference type="Pfam" id="PF18626">
    <property type="entry name" value="Gln_deamidase_2"/>
    <property type="match status" value="1"/>
</dbReference>
<dbReference type="InterPro" id="IPR041325">
    <property type="entry name" value="Gln_deamidase_2"/>
</dbReference>
<dbReference type="RefSeq" id="WP_378207660.1">
    <property type="nucleotide sequence ID" value="NZ_JBHLZP010000219.1"/>
</dbReference>
<dbReference type="EMBL" id="JBHLZP010000219">
    <property type="protein sequence ID" value="MFB9835680.1"/>
    <property type="molecule type" value="Genomic_DNA"/>
</dbReference>
<reference evidence="3 4" key="1">
    <citation type="submission" date="2024-09" db="EMBL/GenBank/DDBJ databases">
        <authorList>
            <person name="Sun Q."/>
            <person name="Mori K."/>
        </authorList>
    </citation>
    <scope>NUCLEOTIDE SEQUENCE [LARGE SCALE GENOMIC DNA]</scope>
    <source>
        <strain evidence="3 4">TBRC 0563</strain>
    </source>
</reference>
<accession>A0ABV5YKU6</accession>
<sequence>MHRSALEDTLHRAGYNDVSPPPEVPPHILRDLHQQQRLGSVLPSRAADPVRLAGDLRKALYSRTVEGGGVLARLHELKGDQVSAQRVNEAYRQATGRDLWSDIDRARSEGRLDFDPAPYFQHLFPDPATGHWQAQQAAYTRVEDPQFARDLHNAIALRDGPRISELLSRAGRKPDEIWRLQDNYRGHYGADPIDHIRDRFGYSSERSYLTHLLGESLLETSVLSIPEAQGVYDRLSTATFRTQDGGEARIPFGHPEDGCYDRAHRMAKQLSEWGYNSRKVFAVRAHPTSSLRVQADTAAGAVWGDPRNITWNYHVAPVVLVQHPSGHVVEVVMDPSLKRGGPLAVDEWLGLMGVSRNDYLRFDTIGPLPPEVAKVVDDLGYGRVNSETALVLTTPRDTYWAANPVRTLRDAEASSMASQSKMEDYARLSEARELGNRLRYSAQMNGQARSEATVREIAYAVNNDPAFHMLLADVRAGRAWPPDVLLGVGPEDLRLRTDIAQRAYDMLRSVVGAPAPPPFPPPRPPQPPR</sequence>
<comment type="caution">
    <text evidence="3">The sequence shown here is derived from an EMBL/GenBank/DDBJ whole genome shotgun (WGS) entry which is preliminary data.</text>
</comment>
<protein>
    <submittedName>
        <fullName evidence="3">Protein-glutamine glutaminase family protein</fullName>
    </submittedName>
</protein>
<evidence type="ECO:0000313" key="3">
    <source>
        <dbReference type="EMBL" id="MFB9835680.1"/>
    </source>
</evidence>
<dbReference type="SUPFAM" id="SSF47874">
    <property type="entry name" value="Annexin"/>
    <property type="match status" value="1"/>
</dbReference>
<dbReference type="InterPro" id="IPR037104">
    <property type="entry name" value="Annexin_sf"/>
</dbReference>
<dbReference type="Gene3D" id="3.10.620.30">
    <property type="match status" value="1"/>
</dbReference>